<evidence type="ECO:0000259" key="1">
    <source>
        <dbReference type="Pfam" id="PF13474"/>
    </source>
</evidence>
<organism evidence="2 3">
    <name type="scientific">Permianibacter aggregans</name>
    <dbReference type="NCBI Taxonomy" id="1510150"/>
    <lineage>
        <taxon>Bacteria</taxon>
        <taxon>Pseudomonadati</taxon>
        <taxon>Pseudomonadota</taxon>
        <taxon>Gammaproteobacteria</taxon>
        <taxon>Pseudomonadales</taxon>
        <taxon>Pseudomonadaceae</taxon>
        <taxon>Permianibacter</taxon>
    </lineage>
</organism>
<dbReference type="InterPro" id="IPR037401">
    <property type="entry name" value="SnoaL-like"/>
</dbReference>
<sequence length="133" mass="15703">MKPDFDDALQRHFNAIANRDLDAFTSHLTRDETLYAIVQNGHAFTTTKECVDIHRQWFQDKNWIWQAEVVHKVVGEDMAMALIKYRYRTKAEEEPVVSWLTYVFQLQQGQWRIVHDQNTALDYAAFVHAMSKT</sequence>
<protein>
    <submittedName>
        <fullName evidence="2">SnoaL-like protein</fullName>
    </submittedName>
</protein>
<dbReference type="RefSeq" id="WP_133593725.1">
    <property type="nucleotide sequence ID" value="NZ_CP037953.1"/>
</dbReference>
<dbReference type="Gene3D" id="3.10.450.50">
    <property type="match status" value="1"/>
</dbReference>
<dbReference type="SUPFAM" id="SSF54427">
    <property type="entry name" value="NTF2-like"/>
    <property type="match status" value="1"/>
</dbReference>
<gene>
    <name evidence="2" type="ORF">EV696_13121</name>
</gene>
<feature type="domain" description="SnoaL-like" evidence="1">
    <location>
        <begin position="7"/>
        <end position="117"/>
    </location>
</feature>
<dbReference type="EMBL" id="SNYM01000031">
    <property type="protein sequence ID" value="TDQ43223.1"/>
    <property type="molecule type" value="Genomic_DNA"/>
</dbReference>
<reference evidence="2 3" key="1">
    <citation type="submission" date="2019-03" db="EMBL/GenBank/DDBJ databases">
        <title>Genomic Encyclopedia of Type Strains, Phase IV (KMG-IV): sequencing the most valuable type-strain genomes for metagenomic binning, comparative biology and taxonomic classification.</title>
        <authorList>
            <person name="Goeker M."/>
        </authorList>
    </citation>
    <scope>NUCLEOTIDE SEQUENCE [LARGE SCALE GENOMIC DNA]</scope>
    <source>
        <strain evidence="2 3">DSM 103792</strain>
    </source>
</reference>
<dbReference type="AlphaFoldDB" id="A0A4R6UDK6"/>
<comment type="caution">
    <text evidence="2">The sequence shown here is derived from an EMBL/GenBank/DDBJ whole genome shotgun (WGS) entry which is preliminary data.</text>
</comment>
<dbReference type="Pfam" id="PF13474">
    <property type="entry name" value="SnoaL_3"/>
    <property type="match status" value="1"/>
</dbReference>
<evidence type="ECO:0000313" key="3">
    <source>
        <dbReference type="Proteomes" id="UP000295375"/>
    </source>
</evidence>
<name>A0A4R6UDK6_9GAMM</name>
<proteinExistence type="predicted"/>
<evidence type="ECO:0000313" key="2">
    <source>
        <dbReference type="EMBL" id="TDQ43223.1"/>
    </source>
</evidence>
<dbReference type="InterPro" id="IPR032710">
    <property type="entry name" value="NTF2-like_dom_sf"/>
</dbReference>
<accession>A0A4R6UDK6</accession>
<dbReference type="OrthoDB" id="129755at2"/>
<dbReference type="Proteomes" id="UP000295375">
    <property type="component" value="Unassembled WGS sequence"/>
</dbReference>
<keyword evidence="3" id="KW-1185">Reference proteome</keyword>